<accession>A0ABM8ZWT6</accession>
<keyword evidence="2" id="KW-1185">Reference proteome</keyword>
<proteinExistence type="predicted"/>
<gene>
    <name evidence="1" type="ORF">VST7929_02770</name>
</gene>
<reference evidence="1" key="1">
    <citation type="submission" date="2021-11" db="EMBL/GenBank/DDBJ databases">
        <authorList>
            <person name="Rodrigo-Torres L."/>
            <person name="Arahal R. D."/>
            <person name="Lucena T."/>
        </authorList>
    </citation>
    <scope>NUCLEOTIDE SEQUENCE</scope>
    <source>
        <strain evidence="1">CECT 7929</strain>
    </source>
</reference>
<organism evidence="1 2">
    <name type="scientific">Vibrio stylophorae</name>
    <dbReference type="NCBI Taxonomy" id="659351"/>
    <lineage>
        <taxon>Bacteria</taxon>
        <taxon>Pseudomonadati</taxon>
        <taxon>Pseudomonadota</taxon>
        <taxon>Gammaproteobacteria</taxon>
        <taxon>Vibrionales</taxon>
        <taxon>Vibrionaceae</taxon>
        <taxon>Vibrio</taxon>
    </lineage>
</organism>
<dbReference type="EMBL" id="CAKLDI010000002">
    <property type="protein sequence ID" value="CAH0535109.1"/>
    <property type="molecule type" value="Genomic_DNA"/>
</dbReference>
<name>A0ABM8ZWT6_9VIBR</name>
<comment type="caution">
    <text evidence="1">The sequence shown here is derived from an EMBL/GenBank/DDBJ whole genome shotgun (WGS) entry which is preliminary data.</text>
</comment>
<sequence length="79" mass="9124">MEKSYLFEINFHLYRHALSWSATIHQLNSDILKRHILPRLDHASVDLDFSFCERTHTGQILCSQGAPLGTFAIPTWQQA</sequence>
<protein>
    <submittedName>
        <fullName evidence="1">Uncharacterized protein</fullName>
    </submittedName>
</protein>
<evidence type="ECO:0000313" key="2">
    <source>
        <dbReference type="Proteomes" id="UP000838672"/>
    </source>
</evidence>
<dbReference type="RefSeq" id="WP_237467970.1">
    <property type="nucleotide sequence ID" value="NZ_CAKLDI010000002.1"/>
</dbReference>
<dbReference type="Proteomes" id="UP000838672">
    <property type="component" value="Unassembled WGS sequence"/>
</dbReference>
<evidence type="ECO:0000313" key="1">
    <source>
        <dbReference type="EMBL" id="CAH0535109.1"/>
    </source>
</evidence>